<dbReference type="InterPro" id="IPR037925">
    <property type="entry name" value="FlgE/F/G-like"/>
</dbReference>
<comment type="subcellular location">
    <subcellularLocation>
        <location evidence="1">Bacterial flagellum basal body</location>
    </subcellularLocation>
</comment>
<dbReference type="SUPFAM" id="SSF117143">
    <property type="entry name" value="Flagellar hook protein flgE"/>
    <property type="match status" value="1"/>
</dbReference>
<dbReference type="InterPro" id="IPR020013">
    <property type="entry name" value="Flagellar_FlgE/F/G"/>
</dbReference>
<dbReference type="NCBIfam" id="TIGR03506">
    <property type="entry name" value="FlgEFG_subfam"/>
    <property type="match status" value="1"/>
</dbReference>
<dbReference type="PANTHER" id="PTHR30435">
    <property type="entry name" value="FLAGELLAR PROTEIN"/>
    <property type="match status" value="1"/>
</dbReference>
<evidence type="ECO:0000313" key="7">
    <source>
        <dbReference type="EMBL" id="SUS06932.1"/>
    </source>
</evidence>
<keyword evidence="7" id="KW-0282">Flagellum</keyword>
<dbReference type="Gene3D" id="2.60.98.20">
    <property type="entry name" value="Flagellar hook protein FlgE"/>
    <property type="match status" value="1"/>
</dbReference>
<gene>
    <name evidence="7" type="ORF">DF3PB_350007</name>
</gene>
<feature type="domain" description="Flagellar basal body rod protein N-terminal" evidence="4">
    <location>
        <begin position="9"/>
        <end position="37"/>
    </location>
</feature>
<dbReference type="InterPro" id="IPR037058">
    <property type="entry name" value="Falgellar_hook_FlgE_sf"/>
</dbReference>
<name>A0A380TEN3_9ZZZZ</name>
<keyword evidence="3" id="KW-0975">Bacterial flagellum</keyword>
<dbReference type="Pfam" id="PF00460">
    <property type="entry name" value="Flg_bb_rod"/>
    <property type="match status" value="1"/>
</dbReference>
<reference evidence="7" key="1">
    <citation type="submission" date="2018-07" db="EMBL/GenBank/DDBJ databases">
        <authorList>
            <person name="Quirk P.G."/>
            <person name="Krulwich T.A."/>
        </authorList>
    </citation>
    <scope>NUCLEOTIDE SEQUENCE</scope>
</reference>
<evidence type="ECO:0000256" key="2">
    <source>
        <dbReference type="ARBA" id="ARBA00009677"/>
    </source>
</evidence>
<evidence type="ECO:0000256" key="1">
    <source>
        <dbReference type="ARBA" id="ARBA00004117"/>
    </source>
</evidence>
<feature type="domain" description="Flagellar hook protein FlgE/F/G-like D1" evidence="6">
    <location>
        <begin position="85"/>
        <end position="147"/>
    </location>
</feature>
<dbReference type="GO" id="GO:0009425">
    <property type="term" value="C:bacterial-type flagellum basal body"/>
    <property type="evidence" value="ECO:0007669"/>
    <property type="project" value="UniProtKB-SubCell"/>
</dbReference>
<comment type="similarity">
    <text evidence="2">Belongs to the flagella basal body rod proteins family.</text>
</comment>
<dbReference type="InterPro" id="IPR053967">
    <property type="entry name" value="LlgE_F_G-like_D1"/>
</dbReference>
<keyword evidence="7" id="KW-0966">Cell projection</keyword>
<dbReference type="AlphaFoldDB" id="A0A380TEN3"/>
<dbReference type="Pfam" id="PF06429">
    <property type="entry name" value="Flg_bbr_C"/>
    <property type="match status" value="1"/>
</dbReference>
<evidence type="ECO:0000259" key="4">
    <source>
        <dbReference type="Pfam" id="PF00460"/>
    </source>
</evidence>
<evidence type="ECO:0000259" key="5">
    <source>
        <dbReference type="Pfam" id="PF06429"/>
    </source>
</evidence>
<dbReference type="GO" id="GO:0071978">
    <property type="term" value="P:bacterial-type flagellum-dependent swarming motility"/>
    <property type="evidence" value="ECO:0007669"/>
    <property type="project" value="TreeGrafter"/>
</dbReference>
<dbReference type="GO" id="GO:0005829">
    <property type="term" value="C:cytosol"/>
    <property type="evidence" value="ECO:0007669"/>
    <property type="project" value="TreeGrafter"/>
</dbReference>
<protein>
    <submittedName>
        <fullName evidence="7">Flagellar hook protein FlgE</fullName>
    </submittedName>
</protein>
<dbReference type="PANTHER" id="PTHR30435:SF1">
    <property type="entry name" value="FLAGELLAR HOOK PROTEIN FLGE"/>
    <property type="match status" value="1"/>
</dbReference>
<sequence length="565" mass="57846">MSLFGALTSGVSGLSAQSSAMGTIADNITNVNTVGYKGTTVDFQTLVTRQGSQTRYSAGGVQASAQGNVNVQGLLQSSSSTTDLALSGNGFFLVNRSSEPTATDPYLFTRAGSFSTDAEGFLRNGAGYYLQGWPTNSLGEVVLPNGSAASMTNQNIISNDFLETINLNRFSGTAAATTKVSLSANLPAAEENGSSRGIDVQLFDSLGNALGTRFTFTKQAANAWDLSVEPPAGTAVASLLNADGEIYRSAGQLEFTAQPMDGTSVSINGNTYTFASSSGGAGTVTIGQTLAETVANLVAAVSSTDADFGSAAGAHQVDLKGSDKTTVVFTAGAGTGLGDITIDATSLSADSTGTPATQQGLLTTPSFTIAQPQTSDSGLVFGSKGLPQSFGAASLRIVGFTNGAADMDGTAASTISLNFGQADRADGITQFGTEFATNLIERDGTRYGGYSGVSVAKDGLVYALFDNGERRPVFKMPVATFVNPAGLQAVAGNSYAVTEESGGPSLREADSGVAGSIIQSSLESSTVDIGDEFSRMIVVQRAYSAATKIISTADEMLEELVRIKR</sequence>
<dbReference type="EMBL" id="UIDG01000279">
    <property type="protein sequence ID" value="SUS06932.1"/>
    <property type="molecule type" value="Genomic_DNA"/>
</dbReference>
<dbReference type="Pfam" id="PF22692">
    <property type="entry name" value="LlgE_F_G_D1"/>
    <property type="match status" value="1"/>
</dbReference>
<accession>A0A380TEN3</accession>
<dbReference type="InterPro" id="IPR001444">
    <property type="entry name" value="Flag_bb_rod_N"/>
</dbReference>
<evidence type="ECO:0000256" key="3">
    <source>
        <dbReference type="ARBA" id="ARBA00023143"/>
    </source>
</evidence>
<proteinExistence type="inferred from homology"/>
<dbReference type="GO" id="GO:0009424">
    <property type="term" value="C:bacterial-type flagellum hook"/>
    <property type="evidence" value="ECO:0007669"/>
    <property type="project" value="TreeGrafter"/>
</dbReference>
<dbReference type="InterPro" id="IPR010930">
    <property type="entry name" value="Flg_bb/hook_C_dom"/>
</dbReference>
<feature type="domain" description="Flagellar basal-body/hook protein C-terminal" evidence="5">
    <location>
        <begin position="519"/>
        <end position="562"/>
    </location>
</feature>
<organism evidence="7">
    <name type="scientific">metagenome</name>
    <dbReference type="NCBI Taxonomy" id="256318"/>
    <lineage>
        <taxon>unclassified sequences</taxon>
        <taxon>metagenomes</taxon>
    </lineage>
</organism>
<keyword evidence="7" id="KW-0969">Cilium</keyword>
<evidence type="ECO:0000259" key="6">
    <source>
        <dbReference type="Pfam" id="PF22692"/>
    </source>
</evidence>